<organism evidence="2">
    <name type="scientific">Wolbachia endosymbiont of Oeneis ivallda</name>
    <dbReference type="NCBI Taxonomy" id="3171168"/>
    <lineage>
        <taxon>Bacteria</taxon>
        <taxon>Pseudomonadati</taxon>
        <taxon>Pseudomonadota</taxon>
        <taxon>Alphaproteobacteria</taxon>
        <taxon>Rickettsiales</taxon>
        <taxon>Anaplasmataceae</taxon>
        <taxon>Wolbachieae</taxon>
        <taxon>Wolbachia</taxon>
    </lineage>
</organism>
<sequence>MDAQELENLQKSSSTKSQDAGEKTSEELERNLNPNEANNDIF</sequence>
<feature type="compositionally biased region" description="Polar residues" evidence="1">
    <location>
        <begin position="7"/>
        <end position="18"/>
    </location>
</feature>
<reference evidence="2" key="1">
    <citation type="submission" date="2024-06" db="EMBL/GenBank/DDBJ databases">
        <title>Genome assembly of the Oeneis chryxus ivallda.</title>
        <authorList>
            <person name="MacDonald Z."/>
            <person name="Shaffer H.B."/>
            <person name="Gillespie T."/>
            <person name="Marimuthu M.P.A."/>
            <person name="Nguyen O."/>
            <person name="Fairbairn C.W."/>
            <person name="Seligmann W.E."/>
            <person name="Escalona M."/>
            <person name="Miller C."/>
            <person name="Toffelmier E."/>
        </authorList>
    </citation>
    <scope>NUCLEOTIDE SEQUENCE</scope>
    <source>
        <strain evidence="2">CCGP_102_HBS-TG_Oc004</strain>
    </source>
</reference>
<name>A0AAU7YMV1_9RICK</name>
<dbReference type="EMBL" id="CP158587">
    <property type="protein sequence ID" value="XCA34224.1"/>
    <property type="molecule type" value="Genomic_DNA"/>
</dbReference>
<evidence type="ECO:0000313" key="2">
    <source>
        <dbReference type="EMBL" id="XCA34224.1"/>
    </source>
</evidence>
<gene>
    <name evidence="2" type="ORF">ABS861_02150</name>
</gene>
<proteinExistence type="predicted"/>
<evidence type="ECO:0000256" key="1">
    <source>
        <dbReference type="SAM" id="MobiDB-lite"/>
    </source>
</evidence>
<protein>
    <submittedName>
        <fullName evidence="2">Uncharacterized protein</fullName>
    </submittedName>
</protein>
<feature type="region of interest" description="Disordered" evidence="1">
    <location>
        <begin position="1"/>
        <end position="42"/>
    </location>
</feature>
<feature type="compositionally biased region" description="Polar residues" evidence="1">
    <location>
        <begin position="32"/>
        <end position="42"/>
    </location>
</feature>
<feature type="compositionally biased region" description="Basic and acidic residues" evidence="1">
    <location>
        <begin position="19"/>
        <end position="30"/>
    </location>
</feature>
<dbReference type="AlphaFoldDB" id="A0AAU7YMV1"/>
<accession>A0AAU7YMV1</accession>